<dbReference type="eggNOG" id="COG1413">
    <property type="taxonomic scope" value="Bacteria"/>
</dbReference>
<dbReference type="InterPro" id="IPR009056">
    <property type="entry name" value="Cyt_c-like_dom"/>
</dbReference>
<dbReference type="PROSITE" id="PS51007">
    <property type="entry name" value="CYTC"/>
    <property type="match status" value="1"/>
</dbReference>
<dbReference type="eggNOG" id="COG2133">
    <property type="taxonomic scope" value="Bacteria"/>
</dbReference>
<accession>F0SJM4</accession>
<dbReference type="NCBIfam" id="TIGR02603">
    <property type="entry name" value="CxxCH_TIGR02603"/>
    <property type="match status" value="1"/>
</dbReference>
<dbReference type="SUPFAM" id="SSF46626">
    <property type="entry name" value="Cytochrome c"/>
    <property type="match status" value="1"/>
</dbReference>
<dbReference type="SUPFAM" id="SSF48371">
    <property type="entry name" value="ARM repeat"/>
    <property type="match status" value="1"/>
</dbReference>
<feature type="domain" description="Cytochrome c" evidence="5">
    <location>
        <begin position="1169"/>
        <end position="1302"/>
    </location>
</feature>
<dbReference type="STRING" id="756272.Plabr_4289"/>
<dbReference type="GO" id="GO:0046872">
    <property type="term" value="F:metal ion binding"/>
    <property type="evidence" value="ECO:0007669"/>
    <property type="project" value="UniProtKB-KW"/>
</dbReference>
<dbReference type="GO" id="GO:0009055">
    <property type="term" value="F:electron transfer activity"/>
    <property type="evidence" value="ECO:0007669"/>
    <property type="project" value="InterPro"/>
</dbReference>
<sequence length="1491" mass="164991">MPQEDCRPHNFSRHSSEPSIENDPVMLKHIIPLLTFVLLGLQTPAWSSPVKVLFLGDNGHHQPAKRFDELAPALKSRGIELTYSDRMEDLNGETLAQYAGLLLYANIDRIERDQVNAVLEYVEQGGGFIPIHCATYCWRNSPEMIALMGGQFLRHGGQVFTTEIATPTHPLMDGYGSFVSWDETYIHHLHNEENRTILEYRVQGEQAEGKDREPWTWVRTHGDGRVFYTAWGHDQRTFTHAGFHNLLERGIRWACQADPGVVPAFSDPERFVSPGVTPVPQDESVFEYVDVGPKIPNYTPGEKWGSQGKPRNLMQKPLSPEESIKRFVTPRGMAVKRYADERNFDAKPIAMTWDERGRLWICETVDYPNELGRDRDRIRICEDTDGDNVADRFTIFAEGLSIPTAIVIVRGGAVVQNGTETIYLKDTNGDDVADENTTLISNWTLGDTHGGVSNFRYGLDNWIWGMQGYNNSSPQIDGKPTQTFRQGFWRFKLSQTDPPKVTDLEFIRSSDNNTWGLGISEEGLIFGSTANHNPSMFTPIPNRYYERVRGWAPNTLHSIADTHMFDPITEKVRQVDHHGGYTAAAGHALYTARAFPQQWWNKTSFVCGPTGHLIGTFVLRRDGANYTSDSPLNLLASDDEWSAPVLAEVGPDGAVWVIDWYNYIVQHNPTPAGFETGKGAAYESDLRDKRRGRIYRVVAEGQDGEIAHDFSDLSAASNAELIKALRHPSFPWRLQAQRLLIERNARDVAGKLQDLIADESVDEIGLNPGAIHALWVLHELELLQLDNAAVASTVAFNAGEALQLGLKHPSAGVRRNALAVLPQNEAGLSLLLENTSLCSDDDAQVRLQAILSLADMPAAEAAGNLIVSLANGETDPILVDALTSAASVHSRAYLAALGNPASESAGANIRIARRVAEHVGRSRPDAAELTTLLASLKTISPQLATSVVDGVTAGLPSRFEFQSTDRFEAVLVQAFQAVPGELKGKLIRLGTQCRTDALEAYVDEMVAGLVKELRSSRSADAERVNAARELIQFRPQDSKTVATIVSQIDAQSSPDFVQQLMQVVRQSQAEDAGEEIIEATEILTPQLKSTTIDTLLTRPAWSKTLLTAIEERNVDLAELSLDQKQALRAFPDKELQKRAEKLLSMKGGLPDANREKVLKSLLHLTERDGDVAAGRAVYTKVCAACHKHGELGTKIGPDLTGMAVHPKEELLTHIIDPSRNVEGNYRMYTIVTIDGNVINGMLAGETRTTLSIVDAKGKKTDLAREDIEELLASRKSVMPEGFEKQISEQELTDLLEFLTSKGRFVPVPLARYATAVSTKGMFSEGDNGPDRLIFETWDPKTFNDVPFVLTDPRGKTTPNVILLHGPFGPLPPRMPHSVELPCNTVVKKLHLLSGVGGWNFPYDRNKSVSMVVRLHYANGSTEDHELLNGVHFADYIRRVDVPDSEFAFALGDQQVRYLSIAPKTDDVVESVELLKGNDNSAPIVMAVTIER</sequence>
<name>F0SJM4_RUBBR</name>
<protein>
    <submittedName>
        <fullName evidence="6">Membrane-bound dehydrogenase domain protein</fullName>
    </submittedName>
</protein>
<evidence type="ECO:0000256" key="2">
    <source>
        <dbReference type="ARBA" id="ARBA00022723"/>
    </source>
</evidence>
<dbReference type="SUPFAM" id="SSF52317">
    <property type="entry name" value="Class I glutamine amidotransferase-like"/>
    <property type="match status" value="1"/>
</dbReference>
<dbReference type="Pfam" id="PF13442">
    <property type="entry name" value="Cytochrome_CBB3"/>
    <property type="match status" value="1"/>
</dbReference>
<gene>
    <name evidence="6" type="ordered locus">Plabr_4289</name>
</gene>
<keyword evidence="1 4" id="KW-0349">Heme</keyword>
<dbReference type="Proteomes" id="UP000006860">
    <property type="component" value="Chromosome"/>
</dbReference>
<dbReference type="PANTHER" id="PTHR33546">
    <property type="entry name" value="LARGE, MULTIFUNCTIONAL SECRETED PROTEIN-RELATED"/>
    <property type="match status" value="1"/>
</dbReference>
<reference evidence="7" key="1">
    <citation type="submission" date="2011-02" db="EMBL/GenBank/DDBJ databases">
        <title>The complete genome of Planctomyces brasiliensis DSM 5305.</title>
        <authorList>
            <person name="Lucas S."/>
            <person name="Copeland A."/>
            <person name="Lapidus A."/>
            <person name="Bruce D."/>
            <person name="Goodwin L."/>
            <person name="Pitluck S."/>
            <person name="Kyrpides N."/>
            <person name="Mavromatis K."/>
            <person name="Pagani I."/>
            <person name="Ivanova N."/>
            <person name="Ovchinnikova G."/>
            <person name="Lu M."/>
            <person name="Detter J.C."/>
            <person name="Han C."/>
            <person name="Land M."/>
            <person name="Hauser L."/>
            <person name="Markowitz V."/>
            <person name="Cheng J.-F."/>
            <person name="Hugenholtz P."/>
            <person name="Woyke T."/>
            <person name="Wu D."/>
            <person name="Tindall B."/>
            <person name="Pomrenke H.G."/>
            <person name="Brambilla E."/>
            <person name="Klenk H.-P."/>
            <person name="Eisen J.A."/>
        </authorList>
    </citation>
    <scope>NUCLEOTIDE SEQUENCE [LARGE SCALE GENOMIC DNA]</scope>
    <source>
        <strain evidence="7">ATCC 49424 / DSM 5305 / JCM 21570 / NBRC 103401 / IFAM 1448</strain>
    </source>
</reference>
<keyword evidence="3 4" id="KW-0408">Iron</keyword>
<dbReference type="Pfam" id="PF06283">
    <property type="entry name" value="ThuA"/>
    <property type="match status" value="1"/>
</dbReference>
<dbReference type="Gene3D" id="1.10.760.10">
    <property type="entry name" value="Cytochrome c-like domain"/>
    <property type="match status" value="1"/>
</dbReference>
<dbReference type="eggNOG" id="COG2010">
    <property type="taxonomic scope" value="Bacteria"/>
</dbReference>
<dbReference type="HOGENOM" id="CLU_004500_1_0_0"/>
<dbReference type="InterPro" id="IPR036909">
    <property type="entry name" value="Cyt_c-like_dom_sf"/>
</dbReference>
<proteinExistence type="predicted"/>
<dbReference type="InterPro" id="IPR016024">
    <property type="entry name" value="ARM-type_fold"/>
</dbReference>
<dbReference type="Gene3D" id="3.40.50.880">
    <property type="match status" value="1"/>
</dbReference>
<evidence type="ECO:0000256" key="1">
    <source>
        <dbReference type="ARBA" id="ARBA00022617"/>
    </source>
</evidence>
<dbReference type="eggNOG" id="COG3828">
    <property type="taxonomic scope" value="Bacteria"/>
</dbReference>
<dbReference type="NCBIfam" id="TIGR02604">
    <property type="entry name" value="Piru_Ver_Nterm"/>
    <property type="match status" value="1"/>
</dbReference>
<dbReference type="InterPro" id="IPR013427">
    <property type="entry name" value="Haem-bd_dom_put"/>
</dbReference>
<evidence type="ECO:0000259" key="5">
    <source>
        <dbReference type="PROSITE" id="PS51007"/>
    </source>
</evidence>
<keyword evidence="7" id="KW-1185">Reference proteome</keyword>
<evidence type="ECO:0000256" key="3">
    <source>
        <dbReference type="ARBA" id="ARBA00023004"/>
    </source>
</evidence>
<dbReference type="InterPro" id="IPR055557">
    <property type="entry name" value="DUF7133"/>
</dbReference>
<dbReference type="InterPro" id="IPR011041">
    <property type="entry name" value="Quinoprot_gluc/sorb_DH_b-prop"/>
</dbReference>
<evidence type="ECO:0000313" key="7">
    <source>
        <dbReference type="Proteomes" id="UP000006860"/>
    </source>
</evidence>
<dbReference type="Gene3D" id="1.25.10.10">
    <property type="entry name" value="Leucine-rich Repeat Variant"/>
    <property type="match status" value="1"/>
</dbReference>
<evidence type="ECO:0000313" key="6">
    <source>
        <dbReference type="EMBL" id="ADY61862.1"/>
    </source>
</evidence>
<dbReference type="InterPro" id="IPR013428">
    <property type="entry name" value="Membrane-bound_put_N"/>
</dbReference>
<dbReference type="InterPro" id="IPR029010">
    <property type="entry name" value="ThuA-like"/>
</dbReference>
<dbReference type="GO" id="GO:0020037">
    <property type="term" value="F:heme binding"/>
    <property type="evidence" value="ECO:0007669"/>
    <property type="project" value="InterPro"/>
</dbReference>
<dbReference type="InterPro" id="IPR029062">
    <property type="entry name" value="Class_I_gatase-like"/>
</dbReference>
<keyword evidence="2 4" id="KW-0479">Metal-binding</keyword>
<dbReference type="InterPro" id="IPR011989">
    <property type="entry name" value="ARM-like"/>
</dbReference>
<evidence type="ECO:0000256" key="4">
    <source>
        <dbReference type="PROSITE-ProRule" id="PRU00433"/>
    </source>
</evidence>
<dbReference type="PANTHER" id="PTHR33546:SF1">
    <property type="entry name" value="LARGE, MULTIFUNCTIONAL SECRETED PROTEIN"/>
    <property type="match status" value="1"/>
</dbReference>
<dbReference type="Pfam" id="PF23500">
    <property type="entry name" value="DUF7133"/>
    <property type="match status" value="1"/>
</dbReference>
<dbReference type="SUPFAM" id="SSF50952">
    <property type="entry name" value="Soluble quinoprotein glucose dehydrogenase"/>
    <property type="match status" value="1"/>
</dbReference>
<dbReference type="KEGG" id="pbs:Plabr_4289"/>
<dbReference type="EMBL" id="CP002546">
    <property type="protein sequence ID" value="ADY61862.1"/>
    <property type="molecule type" value="Genomic_DNA"/>
</dbReference>
<organism evidence="6 7">
    <name type="scientific">Rubinisphaera brasiliensis (strain ATCC 49424 / DSM 5305 / JCM 21570 / IAM 15109 / NBRC 103401 / IFAM 1448)</name>
    <name type="common">Planctomyces brasiliensis</name>
    <dbReference type="NCBI Taxonomy" id="756272"/>
    <lineage>
        <taxon>Bacteria</taxon>
        <taxon>Pseudomonadati</taxon>
        <taxon>Planctomycetota</taxon>
        <taxon>Planctomycetia</taxon>
        <taxon>Planctomycetales</taxon>
        <taxon>Planctomycetaceae</taxon>
        <taxon>Rubinisphaera</taxon>
    </lineage>
</organism>